<dbReference type="RefSeq" id="WP_265546583.1">
    <property type="nucleotide sequence ID" value="NZ_CP098740.1"/>
</dbReference>
<reference evidence="3" key="1">
    <citation type="journal article" date="2022" name="Front. Microbiol.">
        <title>Mirubactin C rescues the lethal effect of cell wall biosynthesis mutations in Bacillus subtilis.</title>
        <authorList>
            <person name="Kepplinger B."/>
            <person name="Wen X."/>
            <person name="Tyler A.R."/>
            <person name="Kim B.Y."/>
            <person name="Brown J."/>
            <person name="Banks P."/>
            <person name="Dashti Y."/>
            <person name="Mackenzie E.S."/>
            <person name="Wills C."/>
            <person name="Kawai Y."/>
            <person name="Waldron K.J."/>
            <person name="Allenby N.E.E."/>
            <person name="Wu L.J."/>
            <person name="Hall M.J."/>
            <person name="Errington J."/>
        </authorList>
    </citation>
    <scope>NUCLEOTIDE SEQUENCE</scope>
    <source>
        <strain evidence="3">MDA8-470</strain>
    </source>
</reference>
<protein>
    <submittedName>
        <fullName evidence="3">Carboxymuconolactone decarboxylase family protein</fullName>
    </submittedName>
</protein>
<gene>
    <name evidence="3" type="ORF">NEH16_31815</name>
</gene>
<organism evidence="3 4">
    <name type="scientific">Streptomyces drozdowiczii</name>
    <dbReference type="NCBI Taxonomy" id="202862"/>
    <lineage>
        <taxon>Bacteria</taxon>
        <taxon>Bacillati</taxon>
        <taxon>Actinomycetota</taxon>
        <taxon>Actinomycetes</taxon>
        <taxon>Kitasatosporales</taxon>
        <taxon>Streptomycetaceae</taxon>
        <taxon>Streptomyces</taxon>
    </lineage>
</organism>
<feature type="compositionally biased region" description="Basic and acidic residues" evidence="1">
    <location>
        <begin position="336"/>
        <end position="352"/>
    </location>
</feature>
<evidence type="ECO:0000313" key="4">
    <source>
        <dbReference type="Proteomes" id="UP001164963"/>
    </source>
</evidence>
<dbReference type="InterPro" id="IPR003779">
    <property type="entry name" value="CMD-like"/>
</dbReference>
<name>A0ABY6Q1V2_9ACTN</name>
<evidence type="ECO:0000256" key="1">
    <source>
        <dbReference type="SAM" id="MobiDB-lite"/>
    </source>
</evidence>
<feature type="domain" description="Carboxymuconolactone decarboxylase-like" evidence="2">
    <location>
        <begin position="59"/>
        <end position="106"/>
    </location>
</feature>
<dbReference type="NCBIfam" id="TIGR00778">
    <property type="entry name" value="ahpD_dom"/>
    <property type="match status" value="1"/>
</dbReference>
<dbReference type="InterPro" id="IPR004675">
    <property type="entry name" value="AhpD_core"/>
</dbReference>
<dbReference type="Gene3D" id="1.20.1290.10">
    <property type="entry name" value="AhpD-like"/>
    <property type="match status" value="2"/>
</dbReference>
<feature type="region of interest" description="Disordered" evidence="1">
    <location>
        <begin position="332"/>
        <end position="352"/>
    </location>
</feature>
<sequence>MRQIVGAMLRHACTQIRYVTAVRQSEARGDVAAVYAQAVEDFGVLAPPLALHSPSPTALAAAWTMLREGLLVDGATDRAARERVAAAVSRANACPYCVDVHRATYETLDGAADEDPELTAWARAAADPGAGTPPWPASWPPDRRAEFLAVAVVFHYLNRMVTLFLAESPMPAAVPGPVRGPMMRTVARAMRPAGAASPAPGRSLPLLPAAPAPEGFSWAEDAPAAADAFGRAAAATDAAVHWLPEPVRALVNGRLDTGDHPRGPSRAWFSDAVAGLPAADRPATALALLVAYAPYQVTDQDVAAFRARHPGDRALVELTSWAALRSALSTGRRLGRNQEARTAPRADGGRRT</sequence>
<dbReference type="InterPro" id="IPR029032">
    <property type="entry name" value="AhpD-like"/>
</dbReference>
<dbReference type="Pfam" id="PF02627">
    <property type="entry name" value="CMD"/>
    <property type="match status" value="1"/>
</dbReference>
<evidence type="ECO:0000313" key="3">
    <source>
        <dbReference type="EMBL" id="UZK58056.1"/>
    </source>
</evidence>
<evidence type="ECO:0000259" key="2">
    <source>
        <dbReference type="Pfam" id="PF02627"/>
    </source>
</evidence>
<accession>A0ABY6Q1V2</accession>
<dbReference type="SUPFAM" id="SSF69118">
    <property type="entry name" value="AhpD-like"/>
    <property type="match status" value="2"/>
</dbReference>
<proteinExistence type="predicted"/>
<dbReference type="Proteomes" id="UP001164963">
    <property type="component" value="Chromosome"/>
</dbReference>
<dbReference type="EMBL" id="CP098740">
    <property type="protein sequence ID" value="UZK58056.1"/>
    <property type="molecule type" value="Genomic_DNA"/>
</dbReference>
<keyword evidence="4" id="KW-1185">Reference proteome</keyword>